<dbReference type="AlphaFoldDB" id="A0A4Q7LUF9"/>
<sequence>MPAAAFETKVAVLVTQVLSPCLQVAHAAGKNTSDIALALDATVALATPADATGTPTTS</sequence>
<protein>
    <submittedName>
        <fullName evidence="1">Uncharacterized protein</fullName>
    </submittedName>
</protein>
<dbReference type="RefSeq" id="WP_207224772.1">
    <property type="nucleotide sequence ID" value="NZ_SGWV01000007.1"/>
</dbReference>
<gene>
    <name evidence="1" type="ORF">EV685_1056</name>
</gene>
<accession>A0A4Q7LUF9</accession>
<proteinExistence type="predicted"/>
<keyword evidence="2" id="KW-1185">Reference proteome</keyword>
<evidence type="ECO:0000313" key="2">
    <source>
        <dbReference type="Proteomes" id="UP000293433"/>
    </source>
</evidence>
<dbReference type="Proteomes" id="UP000293433">
    <property type="component" value="Unassembled WGS sequence"/>
</dbReference>
<comment type="caution">
    <text evidence="1">The sequence shown here is derived from an EMBL/GenBank/DDBJ whole genome shotgun (WGS) entry which is preliminary data.</text>
</comment>
<reference evidence="1 2" key="1">
    <citation type="submission" date="2019-02" db="EMBL/GenBank/DDBJ databases">
        <title>Genomic Encyclopedia of Type Strains, Phase IV (KMG-IV): sequencing the most valuable type-strain genomes for metagenomic binning, comparative biology and taxonomic classification.</title>
        <authorList>
            <person name="Goeker M."/>
        </authorList>
    </citation>
    <scope>NUCLEOTIDE SEQUENCE [LARGE SCALE GENOMIC DNA]</scope>
    <source>
        <strain evidence="1 2">DSM 10617</strain>
    </source>
</reference>
<name>A0A4Q7LUF9_9BURK</name>
<dbReference type="EMBL" id="SGWV01000007">
    <property type="protein sequence ID" value="RZS58756.1"/>
    <property type="molecule type" value="Genomic_DNA"/>
</dbReference>
<evidence type="ECO:0000313" key="1">
    <source>
        <dbReference type="EMBL" id="RZS58756.1"/>
    </source>
</evidence>
<organism evidence="1 2">
    <name type="scientific">Sphaerotilus mobilis</name>
    <dbReference type="NCBI Taxonomy" id="47994"/>
    <lineage>
        <taxon>Bacteria</taxon>
        <taxon>Pseudomonadati</taxon>
        <taxon>Pseudomonadota</taxon>
        <taxon>Betaproteobacteria</taxon>
        <taxon>Burkholderiales</taxon>
        <taxon>Sphaerotilaceae</taxon>
        <taxon>Sphaerotilus</taxon>
    </lineage>
</organism>